<evidence type="ECO:0000313" key="4">
    <source>
        <dbReference type="Proteomes" id="UP000054144"/>
    </source>
</evidence>
<evidence type="ECO:0000256" key="2">
    <source>
        <dbReference type="SAM" id="MobiDB-lite"/>
    </source>
</evidence>
<sequence length="449" mass="48780">MPKSSSPVSPHQQPKLSPDEQRQQEITIKKKKNADAQAAFRGSLPPAIPFTSLEQVVMQLQDSCREAQAESMDLRREYERLRAEFHEREKLWRALWQAKKSGPGSEVDEMPPPPPTFSPNISSSGAYNNYGPQSLVYRPGDSNSACNPSFNHSAVYAPHSPTVAYTGPSNDIQDADRMLKFSYSQQRDAWTPGIVPSTSSVTSEAPPSHPSPTFTESPIMTSPDVSYVTRFGATGEDQKVPLNTLDTAPYVFSNSRSISPTSTPPSSASSSLTSPFQFTFSPDGTVNNDHPEFEYRRHPNSGDLMHGATAEISLAGPGSEAVRYRLGSRSGEAPHHHPGSSDHGSDEDNTSYSGHRHHTGRRSRADSYAHRSNSDGDSSSPPALSGTLAVIKAQAFGALRRTRVKHKTSDAPKVSIPDVLESRGIGLGPSTGSKRPRLSHDDDFDMPST</sequence>
<keyword evidence="4" id="KW-1185">Reference proteome</keyword>
<evidence type="ECO:0008006" key="5">
    <source>
        <dbReference type="Google" id="ProtNLM"/>
    </source>
</evidence>
<proteinExistence type="predicted"/>
<dbReference type="Proteomes" id="UP000054144">
    <property type="component" value="Unassembled WGS sequence"/>
</dbReference>
<organism evidence="3 4">
    <name type="scientific">Fistulina hepatica ATCC 64428</name>
    <dbReference type="NCBI Taxonomy" id="1128425"/>
    <lineage>
        <taxon>Eukaryota</taxon>
        <taxon>Fungi</taxon>
        <taxon>Dikarya</taxon>
        <taxon>Basidiomycota</taxon>
        <taxon>Agaricomycotina</taxon>
        <taxon>Agaricomycetes</taxon>
        <taxon>Agaricomycetidae</taxon>
        <taxon>Agaricales</taxon>
        <taxon>Fistulinaceae</taxon>
        <taxon>Fistulina</taxon>
    </lineage>
</organism>
<feature type="region of interest" description="Disordered" evidence="2">
    <location>
        <begin position="1"/>
        <end position="34"/>
    </location>
</feature>
<feature type="region of interest" description="Disordered" evidence="2">
    <location>
        <begin position="255"/>
        <end position="304"/>
    </location>
</feature>
<accession>A0A0D7ALL7</accession>
<feature type="region of interest" description="Disordered" evidence="2">
    <location>
        <begin position="190"/>
        <end position="221"/>
    </location>
</feature>
<feature type="compositionally biased region" description="Polar residues" evidence="2">
    <location>
        <begin position="1"/>
        <end position="15"/>
    </location>
</feature>
<feature type="region of interest" description="Disordered" evidence="2">
    <location>
        <begin position="402"/>
        <end position="449"/>
    </location>
</feature>
<evidence type="ECO:0000313" key="3">
    <source>
        <dbReference type="EMBL" id="KIY52750.1"/>
    </source>
</evidence>
<feature type="region of interest" description="Disordered" evidence="2">
    <location>
        <begin position="328"/>
        <end position="384"/>
    </location>
</feature>
<feature type="coiled-coil region" evidence="1">
    <location>
        <begin position="50"/>
        <end position="84"/>
    </location>
</feature>
<protein>
    <recommendedName>
        <fullName evidence="5">BZIP domain-containing protein</fullName>
    </recommendedName>
</protein>
<name>A0A0D7ALL7_9AGAR</name>
<keyword evidence="1" id="KW-0175">Coiled coil</keyword>
<feature type="region of interest" description="Disordered" evidence="2">
    <location>
        <begin position="101"/>
        <end position="125"/>
    </location>
</feature>
<feature type="compositionally biased region" description="Low complexity" evidence="2">
    <location>
        <begin position="255"/>
        <end position="275"/>
    </location>
</feature>
<dbReference type="EMBL" id="KN881630">
    <property type="protein sequence ID" value="KIY52750.1"/>
    <property type="molecule type" value="Genomic_DNA"/>
</dbReference>
<feature type="compositionally biased region" description="Basic and acidic residues" evidence="2">
    <location>
        <begin position="363"/>
        <end position="374"/>
    </location>
</feature>
<feature type="compositionally biased region" description="Basic and acidic residues" evidence="2">
    <location>
        <begin position="332"/>
        <end position="346"/>
    </location>
</feature>
<dbReference type="OrthoDB" id="2285533at2759"/>
<dbReference type="AlphaFoldDB" id="A0A0D7ALL7"/>
<reference evidence="3 4" key="1">
    <citation type="journal article" date="2015" name="Fungal Genet. Biol.">
        <title>Evolution of novel wood decay mechanisms in Agaricales revealed by the genome sequences of Fistulina hepatica and Cylindrobasidium torrendii.</title>
        <authorList>
            <person name="Floudas D."/>
            <person name="Held B.W."/>
            <person name="Riley R."/>
            <person name="Nagy L.G."/>
            <person name="Koehler G."/>
            <person name="Ransdell A.S."/>
            <person name="Younus H."/>
            <person name="Chow J."/>
            <person name="Chiniquy J."/>
            <person name="Lipzen A."/>
            <person name="Tritt A."/>
            <person name="Sun H."/>
            <person name="Haridas S."/>
            <person name="LaButti K."/>
            <person name="Ohm R.A."/>
            <person name="Kues U."/>
            <person name="Blanchette R.A."/>
            <person name="Grigoriev I.V."/>
            <person name="Minto R.E."/>
            <person name="Hibbett D.S."/>
        </authorList>
    </citation>
    <scope>NUCLEOTIDE SEQUENCE [LARGE SCALE GENOMIC DNA]</scope>
    <source>
        <strain evidence="3 4">ATCC 64428</strain>
    </source>
</reference>
<feature type="compositionally biased region" description="Polar residues" evidence="2">
    <location>
        <begin position="276"/>
        <end position="288"/>
    </location>
</feature>
<gene>
    <name evidence="3" type="ORF">FISHEDRAFT_55725</name>
</gene>
<feature type="compositionally biased region" description="Polar residues" evidence="2">
    <location>
        <begin position="196"/>
        <end position="221"/>
    </location>
</feature>
<evidence type="ECO:0000256" key="1">
    <source>
        <dbReference type="SAM" id="Coils"/>
    </source>
</evidence>